<protein>
    <submittedName>
        <fullName evidence="2">Uncharacterized protein</fullName>
    </submittedName>
</protein>
<keyword evidence="3" id="KW-1185">Reference proteome</keyword>
<evidence type="ECO:0000313" key="2">
    <source>
        <dbReference type="EMBL" id="CAE7629129.1"/>
    </source>
</evidence>
<comment type="caution">
    <text evidence="2">The sequence shown here is derived from an EMBL/GenBank/DDBJ whole genome shotgun (WGS) entry which is preliminary data.</text>
</comment>
<dbReference type="EMBL" id="CAJNIZ010042617">
    <property type="protein sequence ID" value="CAE7629129.1"/>
    <property type="molecule type" value="Genomic_DNA"/>
</dbReference>
<feature type="region of interest" description="Disordered" evidence="1">
    <location>
        <begin position="1"/>
        <end position="34"/>
    </location>
</feature>
<gene>
    <name evidence="2" type="ORF">SPIL2461_LOCUS16482</name>
</gene>
<feature type="compositionally biased region" description="Polar residues" evidence="1">
    <location>
        <begin position="12"/>
        <end position="24"/>
    </location>
</feature>
<evidence type="ECO:0000313" key="3">
    <source>
        <dbReference type="Proteomes" id="UP000649617"/>
    </source>
</evidence>
<feature type="region of interest" description="Disordered" evidence="1">
    <location>
        <begin position="49"/>
        <end position="69"/>
    </location>
</feature>
<sequence length="292" mass="30715">MVTHLQPLPLSSPFSTATHSGISESTEDRECGGHVCHGRQGGLGRLQAGTGAHSAGVRGEGNPQTALGQRQGFPRAECDLRAQISGRFHRARASEFVTLHLLHLLSAGQVSQGGDAPVVRATGFGTRGSRAGRRLPGGCPVRLGICACLGRRSRYFRNAGCKQHMAISHRGSHGGLPHPDTAVARAFTRASCFSRGRLEACPAAARALPAPGAHPSRGLHLTLVVFDQSAGVHRFCGGRERRGLFGGRVRAAQRRGAVPAGHAALGRCTKLQGAPTPTLRALPGRYSFCSRD</sequence>
<name>A0A812VAX0_SYMPI</name>
<accession>A0A812VAX0</accession>
<proteinExistence type="predicted"/>
<dbReference type="Proteomes" id="UP000649617">
    <property type="component" value="Unassembled WGS sequence"/>
</dbReference>
<reference evidence="2" key="1">
    <citation type="submission" date="2021-02" db="EMBL/GenBank/DDBJ databases">
        <authorList>
            <person name="Dougan E. K."/>
            <person name="Rhodes N."/>
            <person name="Thang M."/>
            <person name="Chan C."/>
        </authorList>
    </citation>
    <scope>NUCLEOTIDE SEQUENCE</scope>
</reference>
<dbReference type="AlphaFoldDB" id="A0A812VAX0"/>
<organism evidence="2 3">
    <name type="scientific">Symbiodinium pilosum</name>
    <name type="common">Dinoflagellate</name>
    <dbReference type="NCBI Taxonomy" id="2952"/>
    <lineage>
        <taxon>Eukaryota</taxon>
        <taxon>Sar</taxon>
        <taxon>Alveolata</taxon>
        <taxon>Dinophyceae</taxon>
        <taxon>Suessiales</taxon>
        <taxon>Symbiodiniaceae</taxon>
        <taxon>Symbiodinium</taxon>
    </lineage>
</organism>
<evidence type="ECO:0000256" key="1">
    <source>
        <dbReference type="SAM" id="MobiDB-lite"/>
    </source>
</evidence>